<dbReference type="InterPro" id="IPR020843">
    <property type="entry name" value="ER"/>
</dbReference>
<sequence>MAGKVMRALQYSAYGGGVAGLKHVELPVPSPKKDEVLIKLEASAINPIDWKIQDGVMKPFAPSKFPHVPVTDISGEILEVGSSVTKFKAGDKVVAMTDNFYGGLAEFAVAKEKLTVNRPEQVSAAEGAGLVAAGLAAYQALGAVGVSLDGTGKTKNVLITAASGGVGHYAVQLAKLGGHHVTATCGARNLDFVRSLGADEVIDYKTPEGAALKSPSGKKYDAVINCVEGISWSTFTRNMSDSGKVVYLPANFGTMLSSLWKKLTFSRKKMVVIILSPNGNQLDTLVGWAAEGKLKTTVDSTFPLSKAEEAWGKCIESHATGKIIVEP</sequence>
<dbReference type="SMART" id="SM00829">
    <property type="entry name" value="PKS_ER"/>
    <property type="match status" value="1"/>
</dbReference>
<dbReference type="Pfam" id="PF13602">
    <property type="entry name" value="ADH_zinc_N_2"/>
    <property type="match status" value="1"/>
</dbReference>
<dbReference type="InterPro" id="IPR036291">
    <property type="entry name" value="NAD(P)-bd_dom_sf"/>
</dbReference>
<protein>
    <recommendedName>
        <fullName evidence="1">Enoyl reductase (ER) domain-containing protein</fullName>
    </recommendedName>
</protein>
<dbReference type="SUPFAM" id="SSF51735">
    <property type="entry name" value="NAD(P)-binding Rossmann-fold domains"/>
    <property type="match status" value="1"/>
</dbReference>
<gene>
    <name evidence="2" type="ORF">H6P81_012187</name>
</gene>
<comment type="caution">
    <text evidence="2">The sequence shown here is derived from an EMBL/GenBank/DDBJ whole genome shotgun (WGS) entry which is preliminary data.</text>
</comment>
<feature type="domain" description="Enoyl reductase (ER)" evidence="1">
    <location>
        <begin position="16"/>
        <end position="325"/>
    </location>
</feature>
<dbReference type="PANTHER" id="PTHR44013">
    <property type="entry name" value="ZINC-TYPE ALCOHOL DEHYDROGENASE-LIKE PROTEIN C16A3.02C"/>
    <property type="match status" value="1"/>
</dbReference>
<dbReference type="CDD" id="cd08267">
    <property type="entry name" value="MDR1"/>
    <property type="match status" value="1"/>
</dbReference>
<dbReference type="PANTHER" id="PTHR44013:SF1">
    <property type="entry name" value="ZINC-TYPE ALCOHOL DEHYDROGENASE-LIKE PROTEIN C16A3.02C"/>
    <property type="match status" value="1"/>
</dbReference>
<dbReference type="Pfam" id="PF08240">
    <property type="entry name" value="ADH_N"/>
    <property type="match status" value="1"/>
</dbReference>
<dbReference type="Proteomes" id="UP000825729">
    <property type="component" value="Unassembled WGS sequence"/>
</dbReference>
<dbReference type="InterPro" id="IPR011032">
    <property type="entry name" value="GroES-like_sf"/>
</dbReference>
<proteinExistence type="predicted"/>
<evidence type="ECO:0000313" key="3">
    <source>
        <dbReference type="Proteomes" id="UP000825729"/>
    </source>
</evidence>
<organism evidence="2 3">
    <name type="scientific">Aristolochia fimbriata</name>
    <name type="common">White veined hardy Dutchman's pipe vine</name>
    <dbReference type="NCBI Taxonomy" id="158543"/>
    <lineage>
        <taxon>Eukaryota</taxon>
        <taxon>Viridiplantae</taxon>
        <taxon>Streptophyta</taxon>
        <taxon>Embryophyta</taxon>
        <taxon>Tracheophyta</taxon>
        <taxon>Spermatophyta</taxon>
        <taxon>Magnoliopsida</taxon>
        <taxon>Magnoliidae</taxon>
        <taxon>Piperales</taxon>
        <taxon>Aristolochiaceae</taxon>
        <taxon>Aristolochia</taxon>
    </lineage>
</organism>
<dbReference type="GO" id="GO:0016491">
    <property type="term" value="F:oxidoreductase activity"/>
    <property type="evidence" value="ECO:0007669"/>
    <property type="project" value="InterPro"/>
</dbReference>
<reference evidence="2 3" key="1">
    <citation type="submission" date="2021-07" db="EMBL/GenBank/DDBJ databases">
        <title>The Aristolochia fimbriata genome: insights into angiosperm evolution, floral development and chemical biosynthesis.</title>
        <authorList>
            <person name="Jiao Y."/>
        </authorList>
    </citation>
    <scope>NUCLEOTIDE SEQUENCE [LARGE SCALE GENOMIC DNA]</scope>
    <source>
        <strain evidence="2">IBCAS-2021</strain>
        <tissue evidence="2">Leaf</tissue>
    </source>
</reference>
<dbReference type="SUPFAM" id="SSF50129">
    <property type="entry name" value="GroES-like"/>
    <property type="match status" value="1"/>
</dbReference>
<dbReference type="AlphaFoldDB" id="A0AAV7EBH1"/>
<dbReference type="InterPro" id="IPR013154">
    <property type="entry name" value="ADH-like_N"/>
</dbReference>
<accession>A0AAV7EBH1</accession>
<dbReference type="Gene3D" id="3.90.180.10">
    <property type="entry name" value="Medium-chain alcohol dehydrogenases, catalytic domain"/>
    <property type="match status" value="1"/>
</dbReference>
<dbReference type="InterPro" id="IPR052733">
    <property type="entry name" value="Chloroplast_QOR"/>
</dbReference>
<keyword evidence="3" id="KW-1185">Reference proteome</keyword>
<dbReference type="EMBL" id="JAINDJ010000005">
    <property type="protein sequence ID" value="KAG9446059.1"/>
    <property type="molecule type" value="Genomic_DNA"/>
</dbReference>
<dbReference type="Gene3D" id="3.40.50.720">
    <property type="entry name" value="NAD(P)-binding Rossmann-like Domain"/>
    <property type="match status" value="1"/>
</dbReference>
<name>A0AAV7EBH1_ARIFI</name>
<evidence type="ECO:0000313" key="2">
    <source>
        <dbReference type="EMBL" id="KAG9446059.1"/>
    </source>
</evidence>
<evidence type="ECO:0000259" key="1">
    <source>
        <dbReference type="SMART" id="SM00829"/>
    </source>
</evidence>